<feature type="transmembrane region" description="Helical" evidence="6">
    <location>
        <begin position="22"/>
        <end position="43"/>
    </location>
</feature>
<dbReference type="EMBL" id="FTMX01000018">
    <property type="protein sequence ID" value="SIS13469.1"/>
    <property type="molecule type" value="Genomic_DNA"/>
</dbReference>
<dbReference type="InterPro" id="IPR014738">
    <property type="entry name" value="Citrate_transporter"/>
</dbReference>
<evidence type="ECO:0000313" key="8">
    <source>
        <dbReference type="EMBL" id="SIS13469.1"/>
    </source>
</evidence>
<evidence type="ECO:0000256" key="4">
    <source>
        <dbReference type="ARBA" id="ARBA00022989"/>
    </source>
</evidence>
<comment type="subcellular location">
    <subcellularLocation>
        <location evidence="1">Membrane</location>
        <topology evidence="1">Multi-pass membrane protein</topology>
    </subcellularLocation>
</comment>
<sequence>MLSILGFATIILFMFLVMTNRMSAFVAIIVSPIIFAILGGYGMELGPMMLEGIKLVAPTAVLLLFAVLYFGIMMNAGLFDPVSRKILQIAKGDPVKIVIGTAVLALLVALDGDGTTSYMIICSALLPIYKKIGINPLVLATIAVMSLGTISGMTPWGGAATRAISVLGLDATEYFKPIIPAILCGSAWIILTAYVMGRMERKRIGIIKIEKTIQEMKTNQEMAASIAEDQPVTSKLVWFNFLLTLTLMVALILGLAPLPVLFMVGFVIALSVNHPNLTEQKSVIKENASHAVPVVMLVLGAGVFTGILSETKMVNSMASDLLTIVPDSLGPFFTIIVALISLPLSFLMSNDAFFFGALPVLAHSASEYGISPMEIARAGVIGQPLHSMGPTSAPLWVLLELVRRDLGQFQRYALVPVTILSLMFIVFALITGAISIAW</sequence>
<feature type="transmembrane region" description="Helical" evidence="6">
    <location>
        <begin position="413"/>
        <end position="437"/>
    </location>
</feature>
<dbReference type="RefSeq" id="WP_076373068.1">
    <property type="nucleotide sequence ID" value="NZ_FTMX01000018.1"/>
</dbReference>
<feature type="transmembrane region" description="Helical" evidence="6">
    <location>
        <begin position="137"/>
        <end position="158"/>
    </location>
</feature>
<dbReference type="AlphaFoldDB" id="A0A9X8RF34"/>
<evidence type="ECO:0000259" key="7">
    <source>
        <dbReference type="Pfam" id="PF03600"/>
    </source>
</evidence>
<dbReference type="Proteomes" id="UP000185829">
    <property type="component" value="Unassembled WGS sequence"/>
</dbReference>
<feature type="transmembrane region" description="Helical" evidence="6">
    <location>
        <begin position="237"/>
        <end position="270"/>
    </location>
</feature>
<keyword evidence="3 6" id="KW-0812">Transmembrane</keyword>
<keyword evidence="5 6" id="KW-0472">Membrane</keyword>
<feature type="transmembrane region" description="Helical" evidence="6">
    <location>
        <begin position="290"/>
        <end position="309"/>
    </location>
</feature>
<feature type="transmembrane region" description="Helical" evidence="6">
    <location>
        <begin position="55"/>
        <end position="77"/>
    </location>
</feature>
<feature type="transmembrane region" description="Helical" evidence="6">
    <location>
        <begin position="97"/>
        <end position="125"/>
    </location>
</feature>
<evidence type="ECO:0000256" key="5">
    <source>
        <dbReference type="ARBA" id="ARBA00023136"/>
    </source>
</evidence>
<dbReference type="GO" id="GO:0016020">
    <property type="term" value="C:membrane"/>
    <property type="evidence" value="ECO:0007669"/>
    <property type="project" value="UniProtKB-SubCell"/>
</dbReference>
<evidence type="ECO:0000256" key="3">
    <source>
        <dbReference type="ARBA" id="ARBA00022692"/>
    </source>
</evidence>
<proteinExistence type="predicted"/>
<evidence type="ECO:0000256" key="1">
    <source>
        <dbReference type="ARBA" id="ARBA00004141"/>
    </source>
</evidence>
<feature type="domain" description="Citrate transporter-like" evidence="7">
    <location>
        <begin position="14"/>
        <end position="382"/>
    </location>
</feature>
<feature type="transmembrane region" description="Helical" evidence="6">
    <location>
        <begin position="178"/>
        <end position="197"/>
    </location>
</feature>
<evidence type="ECO:0000256" key="6">
    <source>
        <dbReference type="SAM" id="Phobius"/>
    </source>
</evidence>
<keyword evidence="4 6" id="KW-1133">Transmembrane helix</keyword>
<evidence type="ECO:0000313" key="9">
    <source>
        <dbReference type="Proteomes" id="UP000185829"/>
    </source>
</evidence>
<name>A0A9X8RF34_9BACI</name>
<dbReference type="NCBIfam" id="TIGR00784">
    <property type="entry name" value="citMHS"/>
    <property type="match status" value="1"/>
</dbReference>
<dbReference type="Pfam" id="PF03600">
    <property type="entry name" value="CitMHS"/>
    <property type="match status" value="1"/>
</dbReference>
<keyword evidence="2" id="KW-0813">Transport</keyword>
<gene>
    <name evidence="8" type="ORF">SAMN05878482_1188</name>
</gene>
<reference evidence="8 9" key="1">
    <citation type="submission" date="2017-01" db="EMBL/GenBank/DDBJ databases">
        <authorList>
            <person name="Varghese N."/>
            <person name="Submissions S."/>
        </authorList>
    </citation>
    <scope>NUCLEOTIDE SEQUENCE [LARGE SCALE GENOMIC DNA]</scope>
    <source>
        <strain evidence="8 9">RUG2-6</strain>
    </source>
</reference>
<evidence type="ECO:0000256" key="2">
    <source>
        <dbReference type="ARBA" id="ARBA00022448"/>
    </source>
</evidence>
<accession>A0A9X8RF34</accession>
<comment type="caution">
    <text evidence="8">The sequence shown here is derived from an EMBL/GenBank/DDBJ whole genome shotgun (WGS) entry which is preliminary data.</text>
</comment>
<dbReference type="GO" id="GO:0015137">
    <property type="term" value="F:citrate transmembrane transporter activity"/>
    <property type="evidence" value="ECO:0007669"/>
    <property type="project" value="InterPro"/>
</dbReference>
<organism evidence="8 9">
    <name type="scientific">Peribacillus simplex</name>
    <dbReference type="NCBI Taxonomy" id="1478"/>
    <lineage>
        <taxon>Bacteria</taxon>
        <taxon>Bacillati</taxon>
        <taxon>Bacillota</taxon>
        <taxon>Bacilli</taxon>
        <taxon>Bacillales</taxon>
        <taxon>Bacillaceae</taxon>
        <taxon>Peribacillus</taxon>
    </lineage>
</organism>
<protein>
    <submittedName>
        <fullName evidence="8">Citrate-Mg2+:H+ or citrate-Ca2+:H+ symporter, CitMHS family</fullName>
    </submittedName>
</protein>
<dbReference type="InterPro" id="IPR004680">
    <property type="entry name" value="Cit_transptr-like_dom"/>
</dbReference>
<feature type="transmembrane region" description="Helical" evidence="6">
    <location>
        <begin position="321"/>
        <end position="346"/>
    </location>
</feature>